<name>A0A9N9JWN5_9GLOM</name>
<accession>A0A9N9JWN5</accession>
<comment type="caution">
    <text evidence="2">The sequence shown here is derived from an EMBL/GenBank/DDBJ whole genome shotgun (WGS) entry which is preliminary data.</text>
</comment>
<feature type="compositionally biased region" description="Acidic residues" evidence="1">
    <location>
        <begin position="100"/>
        <end position="111"/>
    </location>
</feature>
<dbReference type="EMBL" id="CAJVPY010031923">
    <property type="protein sequence ID" value="CAG8797176.1"/>
    <property type="molecule type" value="Genomic_DNA"/>
</dbReference>
<dbReference type="OrthoDB" id="2412107at2759"/>
<organism evidence="2 3">
    <name type="scientific">Dentiscutata erythropus</name>
    <dbReference type="NCBI Taxonomy" id="1348616"/>
    <lineage>
        <taxon>Eukaryota</taxon>
        <taxon>Fungi</taxon>
        <taxon>Fungi incertae sedis</taxon>
        <taxon>Mucoromycota</taxon>
        <taxon>Glomeromycotina</taxon>
        <taxon>Glomeromycetes</taxon>
        <taxon>Diversisporales</taxon>
        <taxon>Gigasporaceae</taxon>
        <taxon>Dentiscutata</taxon>
    </lineage>
</organism>
<dbReference type="SUPFAM" id="SSF53098">
    <property type="entry name" value="Ribonuclease H-like"/>
    <property type="match status" value="1"/>
</dbReference>
<keyword evidence="3" id="KW-1185">Reference proteome</keyword>
<evidence type="ECO:0000313" key="3">
    <source>
        <dbReference type="Proteomes" id="UP000789405"/>
    </source>
</evidence>
<feature type="region of interest" description="Disordered" evidence="1">
    <location>
        <begin position="100"/>
        <end position="124"/>
    </location>
</feature>
<feature type="non-terminal residue" evidence="2">
    <location>
        <position position="1"/>
    </location>
</feature>
<dbReference type="AlphaFoldDB" id="A0A9N9JWN5"/>
<gene>
    <name evidence="2" type="ORF">DERYTH_LOCUS22627</name>
</gene>
<sequence length="314" mass="36173">ITKLNGNEKKCDKTFSIATSTTHLGKHLNSVHKIFSYQQYGKNSDGQTIIDPDKSMPTIPSMFSKIEAHKPVKKQKLLYRLTAWIVDDCQALTIPLLEDEDSESEPEDLIESLEQPTTSQSQKKITYPSSNPFVMLLQLRDAVEQLTRSLRHHPDFQQRKNEQTLSEKLLTNTEWMELEELTLLLGPFAQTTKLIGGTQYPTLSMILPTISLLFTHLYQMKESLTSSNILNICHQIEDSMTKHWEAPLMKAYIASYLDPRFKSMSFDKEKKKEVQEMIAEMIKTNTINTPEQTEMDQFFDGDNQSDYPLDNELE</sequence>
<evidence type="ECO:0000313" key="2">
    <source>
        <dbReference type="EMBL" id="CAG8797176.1"/>
    </source>
</evidence>
<dbReference type="InterPro" id="IPR012337">
    <property type="entry name" value="RNaseH-like_sf"/>
</dbReference>
<proteinExistence type="predicted"/>
<dbReference type="Proteomes" id="UP000789405">
    <property type="component" value="Unassembled WGS sequence"/>
</dbReference>
<protein>
    <submittedName>
        <fullName evidence="2">3015_t:CDS:1</fullName>
    </submittedName>
</protein>
<reference evidence="2" key="1">
    <citation type="submission" date="2021-06" db="EMBL/GenBank/DDBJ databases">
        <authorList>
            <person name="Kallberg Y."/>
            <person name="Tangrot J."/>
            <person name="Rosling A."/>
        </authorList>
    </citation>
    <scope>NUCLEOTIDE SEQUENCE</scope>
    <source>
        <strain evidence="2">MA453B</strain>
    </source>
</reference>
<feature type="compositionally biased region" description="Polar residues" evidence="1">
    <location>
        <begin position="115"/>
        <end position="124"/>
    </location>
</feature>
<evidence type="ECO:0000256" key="1">
    <source>
        <dbReference type="SAM" id="MobiDB-lite"/>
    </source>
</evidence>
<feature type="non-terminal residue" evidence="2">
    <location>
        <position position="314"/>
    </location>
</feature>